<organism evidence="9 10">
    <name type="scientific">Nocardia colli</name>
    <dbReference type="NCBI Taxonomy" id="2545717"/>
    <lineage>
        <taxon>Bacteria</taxon>
        <taxon>Bacillati</taxon>
        <taxon>Actinomycetota</taxon>
        <taxon>Actinomycetes</taxon>
        <taxon>Mycobacteriales</taxon>
        <taxon>Nocardiaceae</taxon>
        <taxon>Nocardia</taxon>
    </lineage>
</organism>
<evidence type="ECO:0000256" key="3">
    <source>
        <dbReference type="ARBA" id="ARBA00022448"/>
    </source>
</evidence>
<feature type="domain" description="ABC transporter" evidence="8">
    <location>
        <begin position="1"/>
        <end position="253"/>
    </location>
</feature>
<dbReference type="PROSITE" id="PS50893">
    <property type="entry name" value="ABC_TRANSPORTER_2"/>
    <property type="match status" value="2"/>
</dbReference>
<sequence>MSLVSITNLRIGFPAKAGSRDVVHGIDLRIEPGEVVALVGESGSGKSVTARALLGLSGSGAVVRADSLELFGQNARAYRERQWRRIRGSDIGYVLQDALVSLDPLCTIGATLAEAQRALTDLRGAALTARSVRLLTDVGVPEPERRLRQYPHELSGGLRQRVLIATAIAGDPRLIIADEPTTALDVTVQQQILELLRQRKAAGNALLLISHDLAVVAELADRVLVMKNGAVVEQGSTHDVLTRPTHIYTKRLLAAVPSADSRGTTLSIPDDPSADIDLHDRKPLPPRTVDETRIVLSVQDLRKTYGTGPAARTVVDEVNFDLFAGETLGIVGESGSGKTTTARLALRLVAPTAGRVVVDGEPWSEYSDKELRRHRGTAQLIAQDPLSSFDPRYTVERIIGESLDTVGIRGRDRADRVREVLDAVQLDRNFLDRHPRTLSGGQRQRVAIARAIAPRPALIVADEPVSALDVSVQAQILDLLATLQAQSGTALLLISHDLGVVHHAADRVVVMKDGRIVESGDVETIFTTPRHDYTRRLIASVPQLPGPQRARS</sequence>
<evidence type="ECO:0000313" key="9">
    <source>
        <dbReference type="EMBL" id="KAA8883741.1"/>
    </source>
</evidence>
<evidence type="ECO:0000256" key="5">
    <source>
        <dbReference type="ARBA" id="ARBA00022741"/>
    </source>
</evidence>
<dbReference type="GO" id="GO:0005886">
    <property type="term" value="C:plasma membrane"/>
    <property type="evidence" value="ECO:0007669"/>
    <property type="project" value="UniProtKB-SubCell"/>
</dbReference>
<proteinExistence type="inferred from homology"/>
<evidence type="ECO:0000256" key="2">
    <source>
        <dbReference type="ARBA" id="ARBA00005417"/>
    </source>
</evidence>
<comment type="subcellular location">
    <subcellularLocation>
        <location evidence="1">Cell membrane</location>
        <topology evidence="1">Peripheral membrane protein</topology>
    </subcellularLocation>
</comment>
<accession>A0A5N0E847</accession>
<dbReference type="InterPro" id="IPR027417">
    <property type="entry name" value="P-loop_NTPase"/>
</dbReference>
<dbReference type="Gene3D" id="3.40.50.300">
    <property type="entry name" value="P-loop containing nucleotide triphosphate hydrolases"/>
    <property type="match status" value="2"/>
</dbReference>
<dbReference type="Pfam" id="PF08352">
    <property type="entry name" value="oligo_HPY"/>
    <property type="match status" value="2"/>
</dbReference>
<evidence type="ECO:0000256" key="7">
    <source>
        <dbReference type="ARBA" id="ARBA00023136"/>
    </source>
</evidence>
<dbReference type="PANTHER" id="PTHR43297">
    <property type="entry name" value="OLIGOPEPTIDE TRANSPORT ATP-BINDING PROTEIN APPD"/>
    <property type="match status" value="1"/>
</dbReference>
<name>A0A5N0E847_9NOCA</name>
<dbReference type="InterPro" id="IPR003439">
    <property type="entry name" value="ABC_transporter-like_ATP-bd"/>
</dbReference>
<dbReference type="OrthoDB" id="8036461at2"/>
<comment type="similarity">
    <text evidence="2">Belongs to the ABC transporter superfamily.</text>
</comment>
<keyword evidence="3" id="KW-0813">Transport</keyword>
<comment type="caution">
    <text evidence="9">The sequence shown here is derived from an EMBL/GenBank/DDBJ whole genome shotgun (WGS) entry which is preliminary data.</text>
</comment>
<protein>
    <submittedName>
        <fullName evidence="9">ABC transporter ATP-binding protein</fullName>
    </submittedName>
</protein>
<evidence type="ECO:0000256" key="1">
    <source>
        <dbReference type="ARBA" id="ARBA00004202"/>
    </source>
</evidence>
<dbReference type="NCBIfam" id="NF008453">
    <property type="entry name" value="PRK11308.1"/>
    <property type="match status" value="2"/>
</dbReference>
<dbReference type="Proteomes" id="UP000323876">
    <property type="component" value="Unassembled WGS sequence"/>
</dbReference>
<gene>
    <name evidence="9" type="ORF">F3087_37375</name>
</gene>
<dbReference type="Pfam" id="PF00005">
    <property type="entry name" value="ABC_tran"/>
    <property type="match status" value="2"/>
</dbReference>
<dbReference type="PANTHER" id="PTHR43297:SF2">
    <property type="entry name" value="DIPEPTIDE TRANSPORT ATP-BINDING PROTEIN DPPD"/>
    <property type="match status" value="1"/>
</dbReference>
<dbReference type="InterPro" id="IPR003593">
    <property type="entry name" value="AAA+_ATPase"/>
</dbReference>
<keyword evidence="4" id="KW-1003">Cell membrane</keyword>
<dbReference type="GO" id="GO:0015833">
    <property type="term" value="P:peptide transport"/>
    <property type="evidence" value="ECO:0007669"/>
    <property type="project" value="InterPro"/>
</dbReference>
<keyword evidence="7" id="KW-0472">Membrane</keyword>
<dbReference type="SUPFAM" id="SSF52540">
    <property type="entry name" value="P-loop containing nucleoside triphosphate hydrolases"/>
    <property type="match status" value="2"/>
</dbReference>
<evidence type="ECO:0000256" key="6">
    <source>
        <dbReference type="ARBA" id="ARBA00022840"/>
    </source>
</evidence>
<feature type="domain" description="ABC transporter" evidence="8">
    <location>
        <begin position="296"/>
        <end position="538"/>
    </location>
</feature>
<dbReference type="NCBIfam" id="NF007739">
    <property type="entry name" value="PRK10419.1"/>
    <property type="match status" value="2"/>
</dbReference>
<dbReference type="GO" id="GO:0005524">
    <property type="term" value="F:ATP binding"/>
    <property type="evidence" value="ECO:0007669"/>
    <property type="project" value="UniProtKB-KW"/>
</dbReference>
<reference evidence="9 10" key="1">
    <citation type="submission" date="2019-09" db="EMBL/GenBank/DDBJ databases">
        <authorList>
            <person name="Wang X."/>
        </authorList>
    </citation>
    <scope>NUCLEOTIDE SEQUENCE [LARGE SCALE GENOMIC DNA]</scope>
    <source>
        <strain evidence="9 10">CICC 11023</strain>
    </source>
</reference>
<dbReference type="InterPro" id="IPR013563">
    <property type="entry name" value="Oligopep_ABC_C"/>
</dbReference>
<evidence type="ECO:0000256" key="4">
    <source>
        <dbReference type="ARBA" id="ARBA00022475"/>
    </source>
</evidence>
<dbReference type="AlphaFoldDB" id="A0A5N0E847"/>
<dbReference type="InterPro" id="IPR017871">
    <property type="entry name" value="ABC_transporter-like_CS"/>
</dbReference>
<dbReference type="RefSeq" id="WP_150406868.1">
    <property type="nucleotide sequence ID" value="NZ_VXLC01000026.1"/>
</dbReference>
<dbReference type="EMBL" id="VXLC01000026">
    <property type="protein sequence ID" value="KAA8883741.1"/>
    <property type="molecule type" value="Genomic_DNA"/>
</dbReference>
<evidence type="ECO:0000313" key="10">
    <source>
        <dbReference type="Proteomes" id="UP000323876"/>
    </source>
</evidence>
<evidence type="ECO:0000259" key="8">
    <source>
        <dbReference type="PROSITE" id="PS50893"/>
    </source>
</evidence>
<dbReference type="CDD" id="cd03257">
    <property type="entry name" value="ABC_NikE_OppD_transporters"/>
    <property type="match status" value="2"/>
</dbReference>
<dbReference type="SMART" id="SM00382">
    <property type="entry name" value="AAA"/>
    <property type="match status" value="2"/>
</dbReference>
<keyword evidence="6 9" id="KW-0067">ATP-binding</keyword>
<dbReference type="PROSITE" id="PS00211">
    <property type="entry name" value="ABC_TRANSPORTER_1"/>
    <property type="match status" value="1"/>
</dbReference>
<keyword evidence="5" id="KW-0547">Nucleotide-binding</keyword>
<dbReference type="GO" id="GO:0016887">
    <property type="term" value="F:ATP hydrolysis activity"/>
    <property type="evidence" value="ECO:0007669"/>
    <property type="project" value="InterPro"/>
</dbReference>
<dbReference type="InterPro" id="IPR050388">
    <property type="entry name" value="ABC_Ni/Peptide_Import"/>
</dbReference>
<keyword evidence="10" id="KW-1185">Reference proteome</keyword>